<proteinExistence type="predicted"/>
<comment type="caution">
    <text evidence="1">The sequence shown here is derived from an EMBL/GenBank/DDBJ whole genome shotgun (WGS) entry which is preliminary data.</text>
</comment>
<name>A0A7J8VX51_9ROSI</name>
<feature type="non-terminal residue" evidence="1">
    <location>
        <position position="71"/>
    </location>
</feature>
<sequence>MPGRGGSVALGPLGNMVESGGSAPGFGRLGKDGNGNAWQRGQCCPWSTWKYGRKWRKRPRIWEIRERWQWW</sequence>
<dbReference type="AlphaFoldDB" id="A0A7J8VX51"/>
<reference evidence="1 2" key="1">
    <citation type="journal article" date="2019" name="Genome Biol. Evol.">
        <title>Insights into the evolution of the New World diploid cottons (Gossypium, subgenus Houzingenia) based on genome sequencing.</title>
        <authorList>
            <person name="Grover C.E."/>
            <person name="Arick M.A. 2nd"/>
            <person name="Thrash A."/>
            <person name="Conover J.L."/>
            <person name="Sanders W.S."/>
            <person name="Peterson D.G."/>
            <person name="Frelichowski J.E."/>
            <person name="Scheffler J.A."/>
            <person name="Scheffler B.E."/>
            <person name="Wendel J.F."/>
        </authorList>
    </citation>
    <scope>NUCLEOTIDE SEQUENCE [LARGE SCALE GENOMIC DNA]</scope>
    <source>
        <strain evidence="1">57</strain>
        <tissue evidence="1">Leaf</tissue>
    </source>
</reference>
<dbReference type="OrthoDB" id="1001040at2759"/>
<dbReference type="EMBL" id="JABFAB010000013">
    <property type="protein sequence ID" value="MBA0667385.1"/>
    <property type="molecule type" value="Genomic_DNA"/>
</dbReference>
<gene>
    <name evidence="1" type="ORF">Goklo_000480</name>
</gene>
<organism evidence="1 2">
    <name type="scientific">Gossypium klotzschianum</name>
    <dbReference type="NCBI Taxonomy" id="34286"/>
    <lineage>
        <taxon>Eukaryota</taxon>
        <taxon>Viridiplantae</taxon>
        <taxon>Streptophyta</taxon>
        <taxon>Embryophyta</taxon>
        <taxon>Tracheophyta</taxon>
        <taxon>Spermatophyta</taxon>
        <taxon>Magnoliopsida</taxon>
        <taxon>eudicotyledons</taxon>
        <taxon>Gunneridae</taxon>
        <taxon>Pentapetalae</taxon>
        <taxon>rosids</taxon>
        <taxon>malvids</taxon>
        <taxon>Malvales</taxon>
        <taxon>Malvaceae</taxon>
        <taxon>Malvoideae</taxon>
        <taxon>Gossypium</taxon>
    </lineage>
</organism>
<dbReference type="Proteomes" id="UP000593573">
    <property type="component" value="Unassembled WGS sequence"/>
</dbReference>
<keyword evidence="2" id="KW-1185">Reference proteome</keyword>
<protein>
    <submittedName>
        <fullName evidence="1">Uncharacterized protein</fullName>
    </submittedName>
</protein>
<evidence type="ECO:0000313" key="1">
    <source>
        <dbReference type="EMBL" id="MBA0667385.1"/>
    </source>
</evidence>
<evidence type="ECO:0000313" key="2">
    <source>
        <dbReference type="Proteomes" id="UP000593573"/>
    </source>
</evidence>
<accession>A0A7J8VX51</accession>